<feature type="domain" description="Ancillary SecYEG translocon subunit/Cell division coordinator CpoB TPR" evidence="2">
    <location>
        <begin position="29"/>
        <end position="145"/>
    </location>
</feature>
<keyword evidence="1" id="KW-0472">Membrane</keyword>
<dbReference type="Proteomes" id="UP000189818">
    <property type="component" value="Unassembled WGS sequence"/>
</dbReference>
<sequence length="235" mass="25151">MASTPPTEEAFLREVDDELRRDQLQKMVRHYGRIALVGLLLLLVAFAGFLYWRQASTKKAEAQGEEMSALIADVQASRKAEAAKKIDKLVAEGGDGYRIAALLTKATLAADRGDTKSAIGIYAGIAADEKAAQPYRDVSLIRQTLLEYDSLAPQQVIDRLKPLAVEGNPFFGTAGEMTAVAMIQANRGAEAGRLLAAVARDKTVPDTLRTRAARLATSLGVNVDVPSAAAPADKD</sequence>
<organism evidence="3 4">
    <name type="scientific">Rhizorhabdus histidinilytica</name>
    <dbReference type="NCBI Taxonomy" id="439228"/>
    <lineage>
        <taxon>Bacteria</taxon>
        <taxon>Pseudomonadati</taxon>
        <taxon>Pseudomonadota</taxon>
        <taxon>Alphaproteobacteria</taxon>
        <taxon>Sphingomonadales</taxon>
        <taxon>Sphingomonadaceae</taxon>
        <taxon>Rhizorhabdus</taxon>
    </lineage>
</organism>
<keyword evidence="4" id="KW-1185">Reference proteome</keyword>
<dbReference type="OrthoDB" id="7173339at2"/>
<gene>
    <name evidence="3" type="ORF">SAMN06295920_105121</name>
</gene>
<feature type="transmembrane region" description="Helical" evidence="1">
    <location>
        <begin position="30"/>
        <end position="52"/>
    </location>
</feature>
<evidence type="ECO:0000313" key="3">
    <source>
        <dbReference type="EMBL" id="SKB69975.1"/>
    </source>
</evidence>
<dbReference type="Pfam" id="PF09976">
    <property type="entry name" value="TPR_21"/>
    <property type="match status" value="1"/>
</dbReference>
<dbReference type="InterPro" id="IPR018704">
    <property type="entry name" value="SecYEG/CpoB_TPR"/>
</dbReference>
<evidence type="ECO:0000313" key="4">
    <source>
        <dbReference type="Proteomes" id="UP000189818"/>
    </source>
</evidence>
<name>A0A1T5DE57_9SPHN</name>
<accession>A0A1T5DE57</accession>
<keyword evidence="1" id="KW-0812">Transmembrane</keyword>
<keyword evidence="1" id="KW-1133">Transmembrane helix</keyword>
<evidence type="ECO:0000259" key="2">
    <source>
        <dbReference type="Pfam" id="PF09976"/>
    </source>
</evidence>
<evidence type="ECO:0000256" key="1">
    <source>
        <dbReference type="SAM" id="Phobius"/>
    </source>
</evidence>
<dbReference type="RefSeq" id="WP_079648505.1">
    <property type="nucleotide sequence ID" value="NZ_FUYM01000005.1"/>
</dbReference>
<dbReference type="STRING" id="439228.SAMN06295920_105121"/>
<protein>
    <recommendedName>
        <fullName evidence="2">Ancillary SecYEG translocon subunit/Cell division coordinator CpoB TPR domain-containing protein</fullName>
    </recommendedName>
</protein>
<dbReference type="EMBL" id="FUYM01000005">
    <property type="protein sequence ID" value="SKB69975.1"/>
    <property type="molecule type" value="Genomic_DNA"/>
</dbReference>
<dbReference type="AlphaFoldDB" id="A0A1T5DE57"/>
<proteinExistence type="predicted"/>
<reference evidence="4" key="1">
    <citation type="submission" date="2017-02" db="EMBL/GenBank/DDBJ databases">
        <authorList>
            <person name="Varghese N."/>
            <person name="Submissions S."/>
        </authorList>
    </citation>
    <scope>NUCLEOTIDE SEQUENCE [LARGE SCALE GENOMIC DNA]</scope>
    <source>
        <strain evidence="4">UM2</strain>
    </source>
</reference>